<feature type="compositionally biased region" description="Pro residues" evidence="2">
    <location>
        <begin position="162"/>
        <end position="175"/>
    </location>
</feature>
<reference evidence="5 6" key="1">
    <citation type="submission" date="2014-11" db="EMBL/GenBank/DDBJ databases">
        <title>Genetic blueprint of the zoonotic pathogen Toxocara canis.</title>
        <authorList>
            <person name="Zhu X.-Q."/>
            <person name="Korhonen P.K."/>
            <person name="Cai H."/>
            <person name="Young N.D."/>
            <person name="Nejsum P."/>
            <person name="von Samson-Himmelstjerna G."/>
            <person name="Boag P.R."/>
            <person name="Tan P."/>
            <person name="Li Q."/>
            <person name="Min J."/>
            <person name="Yang Y."/>
            <person name="Wang X."/>
            <person name="Fang X."/>
            <person name="Hall R.S."/>
            <person name="Hofmann A."/>
            <person name="Sternberg P.W."/>
            <person name="Jex A.R."/>
            <person name="Gasser R.B."/>
        </authorList>
    </citation>
    <scope>NUCLEOTIDE SEQUENCE [LARGE SCALE GENOMIC DNA]</scope>
    <source>
        <strain evidence="5">PN_DK_2014</strain>
    </source>
</reference>
<feature type="transmembrane region" description="Helical" evidence="3">
    <location>
        <begin position="24"/>
        <end position="48"/>
    </location>
</feature>
<gene>
    <name evidence="5" type="primary">dpy-5</name>
    <name evidence="5" type="ORF">Tcan_16421</name>
</gene>
<dbReference type="PANTHER" id="PTHR24637:SF236">
    <property type="entry name" value="NEMATODE CUTICLE COLLAGEN N-TERMINAL DOMAIN-CONTAINING PROTEIN"/>
    <property type="match status" value="1"/>
</dbReference>
<feature type="region of interest" description="Disordered" evidence="2">
    <location>
        <begin position="107"/>
        <end position="332"/>
    </location>
</feature>
<evidence type="ECO:0000313" key="6">
    <source>
        <dbReference type="Proteomes" id="UP000031036"/>
    </source>
</evidence>
<feature type="compositionally biased region" description="Low complexity" evidence="2">
    <location>
        <begin position="240"/>
        <end position="249"/>
    </location>
</feature>
<dbReference type="Proteomes" id="UP000031036">
    <property type="component" value="Unassembled WGS sequence"/>
</dbReference>
<evidence type="ECO:0000256" key="1">
    <source>
        <dbReference type="ARBA" id="ARBA00022737"/>
    </source>
</evidence>
<evidence type="ECO:0000259" key="4">
    <source>
        <dbReference type="SMART" id="SM01088"/>
    </source>
</evidence>
<dbReference type="PANTHER" id="PTHR24637">
    <property type="entry name" value="COLLAGEN"/>
    <property type="match status" value="1"/>
</dbReference>
<feature type="domain" description="Nematode cuticle collagen N-terminal" evidence="4">
    <location>
        <begin position="25"/>
        <end position="75"/>
    </location>
</feature>
<keyword evidence="6" id="KW-1185">Reference proteome</keyword>
<evidence type="ECO:0000313" key="5">
    <source>
        <dbReference type="EMBL" id="KHN76031.1"/>
    </source>
</evidence>
<dbReference type="GO" id="GO:0042302">
    <property type="term" value="F:structural constituent of cuticle"/>
    <property type="evidence" value="ECO:0007669"/>
    <property type="project" value="InterPro"/>
</dbReference>
<evidence type="ECO:0000256" key="2">
    <source>
        <dbReference type="SAM" id="MobiDB-lite"/>
    </source>
</evidence>
<dbReference type="STRING" id="6265.A0A0B2UY93"/>
<keyword evidence="3" id="KW-1133">Transmembrane helix</keyword>
<dbReference type="SMART" id="SM01088">
    <property type="entry name" value="Col_cuticle_N"/>
    <property type="match status" value="1"/>
</dbReference>
<dbReference type="InterPro" id="IPR008160">
    <property type="entry name" value="Collagen"/>
</dbReference>
<feature type="compositionally biased region" description="Low complexity" evidence="2">
    <location>
        <begin position="302"/>
        <end position="315"/>
    </location>
</feature>
<dbReference type="InterPro" id="IPR002486">
    <property type="entry name" value="Col_cuticle_N"/>
</dbReference>
<protein>
    <submittedName>
        <fullName evidence="5">Cuticle collagen dpy-5</fullName>
    </submittedName>
</protein>
<evidence type="ECO:0000256" key="3">
    <source>
        <dbReference type="SAM" id="Phobius"/>
    </source>
</evidence>
<proteinExistence type="predicted"/>
<keyword evidence="3" id="KW-0472">Membrane</keyword>
<dbReference type="GO" id="GO:0005581">
    <property type="term" value="C:collagen trimer"/>
    <property type="evidence" value="ECO:0007669"/>
    <property type="project" value="UniProtKB-KW"/>
</dbReference>
<name>A0A0B2UY93_TOXCA</name>
<comment type="caution">
    <text evidence="5">The sequence shown here is derived from an EMBL/GenBank/DDBJ whole genome shotgun (WGS) entry which is preliminary data.</text>
</comment>
<keyword evidence="5" id="KW-0176">Collagen</keyword>
<accession>A0A0B2UY93</accession>
<dbReference type="AlphaFoldDB" id="A0A0B2UY93"/>
<dbReference type="Pfam" id="PF01484">
    <property type="entry name" value="Col_cuticle_N"/>
    <property type="match status" value="1"/>
</dbReference>
<dbReference type="OMA" id="WNKMITV"/>
<organism evidence="5 6">
    <name type="scientific">Toxocara canis</name>
    <name type="common">Canine roundworm</name>
    <dbReference type="NCBI Taxonomy" id="6265"/>
    <lineage>
        <taxon>Eukaryota</taxon>
        <taxon>Metazoa</taxon>
        <taxon>Ecdysozoa</taxon>
        <taxon>Nematoda</taxon>
        <taxon>Chromadorea</taxon>
        <taxon>Rhabditida</taxon>
        <taxon>Spirurina</taxon>
        <taxon>Ascaridomorpha</taxon>
        <taxon>Ascaridoidea</taxon>
        <taxon>Toxocaridae</taxon>
        <taxon>Toxocara</taxon>
    </lineage>
</organism>
<dbReference type="Pfam" id="PF01391">
    <property type="entry name" value="Collagen"/>
    <property type="match status" value="1"/>
</dbReference>
<feature type="compositionally biased region" description="Low complexity" evidence="2">
    <location>
        <begin position="183"/>
        <end position="199"/>
    </location>
</feature>
<dbReference type="OrthoDB" id="5870193at2759"/>
<keyword evidence="1" id="KW-0677">Repeat</keyword>
<dbReference type="EMBL" id="JPKZ01002583">
    <property type="protein sequence ID" value="KHN76031.1"/>
    <property type="molecule type" value="Genomic_DNA"/>
</dbReference>
<keyword evidence="3" id="KW-0812">Transmembrane</keyword>
<sequence>MYDSDEACGQRYVVATPPMSAKTFIVLATGICLTVLLGCLLVIGVLVYRLNTFYDGALDEINEFRLIANDAWISMIQMESMHAANSKKTSLFTPLLRRNKRKAACNCGQQPEDCPSGPVGPPGEPGPDGEDGAPGIPGKPGPDGLIVGTMYGGSCIKCESGPPGPPGPDGTPGPAGPGGNSGINGIPGKNGIPGPTGSPGEPGPTGPEGPIGPVGPPGEDGTAGKGVRGPKGPPGPPGPIGNSGPKGNNGSDGVPGLPGPAGSIGIPGPAGEDGAPGPMGDEGIPGKDAAYCPCPPRTAIVLRNSLQQRSSSLESKVPENRPTGIAKRKPSQ</sequence>
<feature type="compositionally biased region" description="Low complexity" evidence="2">
    <location>
        <begin position="260"/>
        <end position="282"/>
    </location>
</feature>